<sequence>MRPAHPATRLRAITVHLIATTPTGRALLTPTPAGPPAPPGTELRHGEDPHHAAQRLLDELPAPGRLTATHDIRTQLSHHPAGHLHTDRILYTAALTAEAPTTADPATAADLTRHHPHPDTLAHPRTGQRRFAAYGLVTDPDDRLLLTLITDGYPGAGTWHLPGGGTDHGEDPRTALTREITEETAQHGRVGALIGIHSRYRPESLHPGEARTPWHGVWAFYRATVAHPGPVRVLDTGGSTTDARWYHRDELPGLDLSITTRQALALA</sequence>
<organism evidence="5 6">
    <name type="scientific">Allonocardiopsis opalescens</name>
    <dbReference type="NCBI Taxonomy" id="1144618"/>
    <lineage>
        <taxon>Bacteria</taxon>
        <taxon>Bacillati</taxon>
        <taxon>Actinomycetota</taxon>
        <taxon>Actinomycetes</taxon>
        <taxon>Streptosporangiales</taxon>
        <taxon>Allonocardiopsis</taxon>
    </lineage>
</organism>
<dbReference type="RefSeq" id="WP_106252444.1">
    <property type="nucleotide sequence ID" value="NZ_PVZC01000010.1"/>
</dbReference>
<reference evidence="5 6" key="1">
    <citation type="submission" date="2018-03" db="EMBL/GenBank/DDBJ databases">
        <title>Genomic Encyclopedia of Archaeal and Bacterial Type Strains, Phase II (KMG-II): from individual species to whole genera.</title>
        <authorList>
            <person name="Goeker M."/>
        </authorList>
    </citation>
    <scope>NUCLEOTIDE SEQUENCE [LARGE SCALE GENOMIC DNA]</scope>
    <source>
        <strain evidence="5 6">DSM 45601</strain>
    </source>
</reference>
<dbReference type="PANTHER" id="PTHR43046">
    <property type="entry name" value="GDP-MANNOSE MANNOSYL HYDROLASE"/>
    <property type="match status" value="1"/>
</dbReference>
<feature type="domain" description="Nudix hydrolase" evidence="4">
    <location>
        <begin position="128"/>
        <end position="267"/>
    </location>
</feature>
<dbReference type="PROSITE" id="PS51462">
    <property type="entry name" value="NUDIX"/>
    <property type="match status" value="1"/>
</dbReference>
<dbReference type="Proteomes" id="UP000237846">
    <property type="component" value="Unassembled WGS sequence"/>
</dbReference>
<evidence type="ECO:0000313" key="5">
    <source>
        <dbReference type="EMBL" id="PRX92313.1"/>
    </source>
</evidence>
<dbReference type="AlphaFoldDB" id="A0A2T0PTT7"/>
<accession>A0A2T0PTT7</accession>
<dbReference type="Pfam" id="PF00293">
    <property type="entry name" value="NUDIX"/>
    <property type="match status" value="1"/>
</dbReference>
<name>A0A2T0PTT7_9ACTN</name>
<comment type="caution">
    <text evidence="5">The sequence shown here is derived from an EMBL/GenBank/DDBJ whole genome shotgun (WGS) entry which is preliminary data.</text>
</comment>
<keyword evidence="2" id="KW-0378">Hydrolase</keyword>
<evidence type="ECO:0000259" key="4">
    <source>
        <dbReference type="PROSITE" id="PS51462"/>
    </source>
</evidence>
<proteinExistence type="predicted"/>
<evidence type="ECO:0000256" key="2">
    <source>
        <dbReference type="ARBA" id="ARBA00022801"/>
    </source>
</evidence>
<dbReference type="SUPFAM" id="SSF55811">
    <property type="entry name" value="Nudix"/>
    <property type="match status" value="2"/>
</dbReference>
<feature type="region of interest" description="Disordered" evidence="3">
    <location>
        <begin position="21"/>
        <end position="49"/>
    </location>
</feature>
<evidence type="ECO:0000256" key="1">
    <source>
        <dbReference type="ARBA" id="ARBA00001946"/>
    </source>
</evidence>
<gene>
    <name evidence="5" type="ORF">CLV72_11073</name>
</gene>
<protein>
    <submittedName>
        <fullName evidence="5">ADP-ribose pyrophosphatase YjhB (NUDIX family)</fullName>
    </submittedName>
</protein>
<dbReference type="Gene3D" id="3.90.79.10">
    <property type="entry name" value="Nucleoside Triphosphate Pyrophosphohydrolase"/>
    <property type="match status" value="1"/>
</dbReference>
<dbReference type="PANTHER" id="PTHR43046:SF14">
    <property type="entry name" value="MUTT_NUDIX FAMILY PROTEIN"/>
    <property type="match status" value="1"/>
</dbReference>
<dbReference type="InterPro" id="IPR015797">
    <property type="entry name" value="NUDIX_hydrolase-like_dom_sf"/>
</dbReference>
<evidence type="ECO:0000313" key="6">
    <source>
        <dbReference type="Proteomes" id="UP000237846"/>
    </source>
</evidence>
<dbReference type="EMBL" id="PVZC01000010">
    <property type="protein sequence ID" value="PRX92313.1"/>
    <property type="molecule type" value="Genomic_DNA"/>
</dbReference>
<dbReference type="InterPro" id="IPR000086">
    <property type="entry name" value="NUDIX_hydrolase_dom"/>
</dbReference>
<evidence type="ECO:0000256" key="3">
    <source>
        <dbReference type="SAM" id="MobiDB-lite"/>
    </source>
</evidence>
<comment type="cofactor">
    <cofactor evidence="1">
        <name>Mg(2+)</name>
        <dbReference type="ChEBI" id="CHEBI:18420"/>
    </cofactor>
</comment>
<dbReference type="GO" id="GO:0016787">
    <property type="term" value="F:hydrolase activity"/>
    <property type="evidence" value="ECO:0007669"/>
    <property type="project" value="UniProtKB-KW"/>
</dbReference>
<keyword evidence="6" id="KW-1185">Reference proteome</keyword>
<dbReference type="CDD" id="cd02883">
    <property type="entry name" value="NUDIX_Hydrolase"/>
    <property type="match status" value="1"/>
</dbReference>
<dbReference type="OrthoDB" id="9804442at2"/>